<accession>A0A8H9KTR7</accession>
<dbReference type="Pfam" id="PF08450">
    <property type="entry name" value="SGL"/>
    <property type="match status" value="1"/>
</dbReference>
<gene>
    <name evidence="5" type="primary">xylC</name>
    <name evidence="5" type="ORF">GCM10011516_11760</name>
</gene>
<comment type="similarity">
    <text evidence="1">Belongs to the SMP-30/CGR1 family.</text>
</comment>
<feature type="binding site" evidence="3">
    <location>
        <position position="124"/>
    </location>
    <ligand>
        <name>substrate</name>
    </ligand>
</feature>
<organism evidence="5 6">
    <name type="scientific">Sphingobacterium cellulitidis</name>
    <dbReference type="NCBI Taxonomy" id="1768011"/>
    <lineage>
        <taxon>Bacteria</taxon>
        <taxon>Pseudomonadati</taxon>
        <taxon>Bacteroidota</taxon>
        <taxon>Sphingobacteriia</taxon>
        <taxon>Sphingobacteriales</taxon>
        <taxon>Sphingobacteriaceae</taxon>
        <taxon>Sphingobacterium</taxon>
    </lineage>
</organism>
<dbReference type="GO" id="GO:0004341">
    <property type="term" value="F:gluconolactonase activity"/>
    <property type="evidence" value="ECO:0007669"/>
    <property type="project" value="TreeGrafter"/>
</dbReference>
<dbReference type="RefSeq" id="WP_182498901.1">
    <property type="nucleotide sequence ID" value="NZ_BMKM01000002.1"/>
</dbReference>
<dbReference type="Proteomes" id="UP000614460">
    <property type="component" value="Unassembled WGS sequence"/>
</dbReference>
<evidence type="ECO:0000256" key="1">
    <source>
        <dbReference type="ARBA" id="ARBA00008853"/>
    </source>
</evidence>
<dbReference type="InterPro" id="IPR005511">
    <property type="entry name" value="SMP-30"/>
</dbReference>
<feature type="binding site" evidence="3">
    <location>
        <position position="19"/>
    </location>
    <ligand>
        <name>a divalent metal cation</name>
        <dbReference type="ChEBI" id="CHEBI:60240"/>
    </ligand>
</feature>
<comment type="caution">
    <text evidence="5">The sequence shown here is derived from an EMBL/GenBank/DDBJ whole genome shotgun (WGS) entry which is preliminary data.</text>
</comment>
<dbReference type="Gene3D" id="2.120.10.30">
    <property type="entry name" value="TolB, C-terminal domain"/>
    <property type="match status" value="1"/>
</dbReference>
<evidence type="ECO:0000313" key="5">
    <source>
        <dbReference type="EMBL" id="GGE15649.1"/>
    </source>
</evidence>
<name>A0A8H9KTR7_9SPHI</name>
<dbReference type="PANTHER" id="PTHR10907:SF47">
    <property type="entry name" value="REGUCALCIN"/>
    <property type="match status" value="1"/>
</dbReference>
<evidence type="ECO:0000313" key="6">
    <source>
        <dbReference type="Proteomes" id="UP000614460"/>
    </source>
</evidence>
<evidence type="ECO:0000256" key="3">
    <source>
        <dbReference type="PIRSR" id="PIRSR605511-2"/>
    </source>
</evidence>
<dbReference type="EMBL" id="BMKM01000002">
    <property type="protein sequence ID" value="GGE15649.1"/>
    <property type="molecule type" value="Genomic_DNA"/>
</dbReference>
<dbReference type="PRINTS" id="PR01790">
    <property type="entry name" value="SMP30FAMILY"/>
</dbReference>
<feature type="binding site" evidence="3">
    <location>
        <position position="104"/>
    </location>
    <ligand>
        <name>substrate</name>
    </ligand>
</feature>
<dbReference type="InterPro" id="IPR013658">
    <property type="entry name" value="SGL"/>
</dbReference>
<dbReference type="SUPFAM" id="SSF63829">
    <property type="entry name" value="Calcium-dependent phosphotriesterase"/>
    <property type="match status" value="1"/>
</dbReference>
<proteinExistence type="inferred from homology"/>
<keyword evidence="3" id="KW-0862">Zinc</keyword>
<dbReference type="InterPro" id="IPR011042">
    <property type="entry name" value="6-blade_b-propeller_TolB-like"/>
</dbReference>
<feature type="binding site" evidence="3">
    <location>
        <position position="152"/>
    </location>
    <ligand>
        <name>a divalent metal cation</name>
        <dbReference type="ChEBI" id="CHEBI:60240"/>
    </ligand>
</feature>
<keyword evidence="6" id="KW-1185">Reference proteome</keyword>
<keyword evidence="3" id="KW-0479">Metal-binding</keyword>
<evidence type="ECO:0000256" key="2">
    <source>
        <dbReference type="PIRSR" id="PIRSR605511-1"/>
    </source>
</evidence>
<dbReference type="GO" id="GO:0019853">
    <property type="term" value="P:L-ascorbic acid biosynthetic process"/>
    <property type="evidence" value="ECO:0007669"/>
    <property type="project" value="TreeGrafter"/>
</dbReference>
<protein>
    <submittedName>
        <fullName evidence="5">Gluconolaconase</fullName>
    </submittedName>
</protein>
<reference evidence="5" key="1">
    <citation type="journal article" date="2014" name="Int. J. Syst. Evol. Microbiol.">
        <title>Complete genome sequence of Corynebacterium casei LMG S-19264T (=DSM 44701T), isolated from a smear-ripened cheese.</title>
        <authorList>
            <consortium name="US DOE Joint Genome Institute (JGI-PGF)"/>
            <person name="Walter F."/>
            <person name="Albersmeier A."/>
            <person name="Kalinowski J."/>
            <person name="Ruckert C."/>
        </authorList>
    </citation>
    <scope>NUCLEOTIDE SEQUENCE</scope>
    <source>
        <strain evidence="5">CGMCC 1.15966</strain>
    </source>
</reference>
<evidence type="ECO:0000259" key="4">
    <source>
        <dbReference type="Pfam" id="PF08450"/>
    </source>
</evidence>
<comment type="cofactor">
    <cofactor evidence="3">
        <name>Zn(2+)</name>
        <dbReference type="ChEBI" id="CHEBI:29105"/>
    </cofactor>
    <text evidence="3">Binds 1 divalent metal cation per subunit.</text>
</comment>
<feature type="binding site" evidence="3">
    <location>
        <position position="106"/>
    </location>
    <ligand>
        <name>substrate</name>
    </ligand>
</feature>
<sequence>MLESKRIEMLDFPICQHGEGPIWHSERQSAFWVDILSDQIIEYSWANKTISQYAAPKMVSAIFEIADDLSNLIITYQGGVGIYDLQTQQVELLDDLRIEWLETRCNDAAIDPDGNLWFSTTHIDHQEAAGALYRYDSYGKLDKVLSDVSISNGPCWSPDGKFLFHTDSGYRRINSYEFQGANLKALPFQIEVSEGVGFPDGMCMDSDGVLWVAIWSGFRIVGIDTNKLTDKISFHQEAIGNSSWLVHDVLDLPIPQVSSCCFVGPDLDHLLVTSSRKDLSQEDLEKYPDSGKVFIIKMNSKGLALAPYKKKFKL</sequence>
<dbReference type="AlphaFoldDB" id="A0A8H9KTR7"/>
<reference evidence="5" key="2">
    <citation type="submission" date="2020-09" db="EMBL/GenBank/DDBJ databases">
        <authorList>
            <person name="Sun Q."/>
            <person name="Zhou Y."/>
        </authorList>
    </citation>
    <scope>NUCLEOTIDE SEQUENCE</scope>
    <source>
        <strain evidence="5">CGMCC 1.15966</strain>
    </source>
</reference>
<feature type="domain" description="SMP-30/Gluconolactonase/LRE-like region" evidence="4">
    <location>
        <begin position="18"/>
        <end position="234"/>
    </location>
</feature>
<feature type="binding site" evidence="3">
    <location>
        <position position="200"/>
    </location>
    <ligand>
        <name>a divalent metal cation</name>
        <dbReference type="ChEBI" id="CHEBI:60240"/>
    </ligand>
</feature>
<dbReference type="PANTHER" id="PTHR10907">
    <property type="entry name" value="REGUCALCIN"/>
    <property type="match status" value="1"/>
</dbReference>
<dbReference type="GO" id="GO:0005509">
    <property type="term" value="F:calcium ion binding"/>
    <property type="evidence" value="ECO:0007669"/>
    <property type="project" value="TreeGrafter"/>
</dbReference>
<feature type="active site" description="Proton donor/acceptor" evidence="2">
    <location>
        <position position="200"/>
    </location>
</feature>